<dbReference type="EMBL" id="AP005382">
    <property type="protein sequence ID" value="BAD54388.1"/>
    <property type="molecule type" value="Genomic_DNA"/>
</dbReference>
<accession>Q5Z6N1</accession>
<feature type="region of interest" description="Disordered" evidence="1">
    <location>
        <begin position="1"/>
        <end position="21"/>
    </location>
</feature>
<organism evidence="3 4">
    <name type="scientific">Oryza sativa subsp. japonica</name>
    <name type="common">Rice</name>
    <dbReference type="NCBI Taxonomy" id="39947"/>
    <lineage>
        <taxon>Eukaryota</taxon>
        <taxon>Viridiplantae</taxon>
        <taxon>Streptophyta</taxon>
        <taxon>Embryophyta</taxon>
        <taxon>Tracheophyta</taxon>
        <taxon>Spermatophyta</taxon>
        <taxon>Magnoliopsida</taxon>
        <taxon>Liliopsida</taxon>
        <taxon>Poales</taxon>
        <taxon>Poaceae</taxon>
        <taxon>BOP clade</taxon>
        <taxon>Oryzoideae</taxon>
        <taxon>Oryzeae</taxon>
        <taxon>Oryzinae</taxon>
        <taxon>Oryza</taxon>
        <taxon>Oryza sativa</taxon>
    </lineage>
</organism>
<protein>
    <submittedName>
        <fullName evidence="3">Uncharacterized protein</fullName>
    </submittedName>
</protein>
<feature type="compositionally biased region" description="Low complexity" evidence="1">
    <location>
        <begin position="277"/>
        <end position="287"/>
    </location>
</feature>
<sequence>MARGQRGEPLPMARMPSREKRGLYDAAAADMARDGGAKTEETGKKKMSLLAERLETNSLMVHHMETQAAAHGSSQLAGISSLGGDGGEGRRRGGTWAELHCDEDGGDHSGGGGRHTWREGGRGEAAAEVSEFLFGRFAADHAVIAISEPEHCFHRRPRAPPPSVPSSRALPPVPPLPCCAASTAGFDATRASLAAASSLPFTTGTPSHRGAELPPLPQRSSRSLPVRGTSPGRAAASGAFAVLALTSSAAWSSSSAAPTHPLSSPVKGDLVRPPSSPAAIGQSSSSSSSSASAAVFGEDLSSLPFFFPVTLSCRLPPLEVHRRPLCGPLSSGCPPSFRVAGCCRRWLHAAAAPWLGRAGFVSRQCPWPPLPSAARSARADLGRPNGGRAPEAAVDRVHRAPVPFAH</sequence>
<feature type="compositionally biased region" description="Low complexity" evidence="1">
    <location>
        <begin position="218"/>
        <end position="227"/>
    </location>
</feature>
<reference evidence="4" key="3">
    <citation type="journal article" date="2005" name="Nature">
        <title>The map-based sequence of the rice genome.</title>
        <authorList>
            <consortium name="International rice genome sequencing project (IRGSP)"/>
            <person name="Matsumoto T."/>
            <person name="Wu J."/>
            <person name="Kanamori H."/>
            <person name="Katayose Y."/>
            <person name="Fujisawa M."/>
            <person name="Namiki N."/>
            <person name="Mizuno H."/>
            <person name="Yamamoto K."/>
            <person name="Antonio B.A."/>
            <person name="Baba T."/>
            <person name="Sakata K."/>
            <person name="Nagamura Y."/>
            <person name="Aoki H."/>
            <person name="Arikawa K."/>
            <person name="Arita K."/>
            <person name="Bito T."/>
            <person name="Chiden Y."/>
            <person name="Fujitsuka N."/>
            <person name="Fukunaka R."/>
            <person name="Hamada M."/>
            <person name="Harada C."/>
            <person name="Hayashi A."/>
            <person name="Hijishita S."/>
            <person name="Honda M."/>
            <person name="Hosokawa S."/>
            <person name="Ichikawa Y."/>
            <person name="Idonuma A."/>
            <person name="Iijima M."/>
            <person name="Ikeda M."/>
            <person name="Ikeno M."/>
            <person name="Ito K."/>
            <person name="Ito S."/>
            <person name="Ito T."/>
            <person name="Ito Y."/>
            <person name="Ito Y."/>
            <person name="Iwabuchi A."/>
            <person name="Kamiya K."/>
            <person name="Karasawa W."/>
            <person name="Kurita K."/>
            <person name="Katagiri S."/>
            <person name="Kikuta A."/>
            <person name="Kobayashi H."/>
            <person name="Kobayashi N."/>
            <person name="Machita K."/>
            <person name="Maehara T."/>
            <person name="Masukawa M."/>
            <person name="Mizubayashi T."/>
            <person name="Mukai Y."/>
            <person name="Nagasaki H."/>
            <person name="Nagata Y."/>
            <person name="Naito S."/>
            <person name="Nakashima M."/>
            <person name="Nakama Y."/>
            <person name="Nakamichi Y."/>
            <person name="Nakamura M."/>
            <person name="Meguro A."/>
            <person name="Negishi M."/>
            <person name="Ohta I."/>
            <person name="Ohta T."/>
            <person name="Okamoto M."/>
            <person name="Ono N."/>
            <person name="Saji S."/>
            <person name="Sakaguchi M."/>
            <person name="Sakai K."/>
            <person name="Shibata M."/>
            <person name="Shimokawa T."/>
            <person name="Song J."/>
            <person name="Takazaki Y."/>
            <person name="Terasawa K."/>
            <person name="Tsugane M."/>
            <person name="Tsuji K."/>
            <person name="Ueda S."/>
            <person name="Waki K."/>
            <person name="Yamagata H."/>
            <person name="Yamamoto M."/>
            <person name="Yamamoto S."/>
            <person name="Yamane H."/>
            <person name="Yoshiki S."/>
            <person name="Yoshihara R."/>
            <person name="Yukawa K."/>
            <person name="Zhong H."/>
            <person name="Yano M."/>
            <person name="Yuan Q."/>
            <person name="Ouyang S."/>
            <person name="Liu J."/>
            <person name="Jones K.M."/>
            <person name="Gansberger K."/>
            <person name="Moffat K."/>
            <person name="Hill J."/>
            <person name="Bera J."/>
            <person name="Fadrosh D."/>
            <person name="Jin S."/>
            <person name="Johri S."/>
            <person name="Kim M."/>
            <person name="Overton L."/>
            <person name="Reardon M."/>
            <person name="Tsitrin T."/>
            <person name="Vuong H."/>
            <person name="Weaver B."/>
            <person name="Ciecko A."/>
            <person name="Tallon L."/>
            <person name="Jackson J."/>
            <person name="Pai G."/>
            <person name="Aken S.V."/>
            <person name="Utterback T."/>
            <person name="Reidmuller S."/>
            <person name="Feldblyum T."/>
            <person name="Hsiao J."/>
            <person name="Zismann V."/>
            <person name="Iobst S."/>
            <person name="de Vazeille A.R."/>
            <person name="Buell C.R."/>
            <person name="Ying K."/>
            <person name="Li Y."/>
            <person name="Lu T."/>
            <person name="Huang Y."/>
            <person name="Zhao Q."/>
            <person name="Feng Q."/>
            <person name="Zhang L."/>
            <person name="Zhu J."/>
            <person name="Weng Q."/>
            <person name="Mu J."/>
            <person name="Lu Y."/>
            <person name="Fan D."/>
            <person name="Liu Y."/>
            <person name="Guan J."/>
            <person name="Zhang Y."/>
            <person name="Yu S."/>
            <person name="Liu X."/>
            <person name="Zhang Y."/>
            <person name="Hong G."/>
            <person name="Han B."/>
            <person name="Choisne N."/>
            <person name="Demange N."/>
            <person name="Orjeda G."/>
            <person name="Samain S."/>
            <person name="Cattolico L."/>
            <person name="Pelletier E."/>
            <person name="Couloux A."/>
            <person name="Segurens B."/>
            <person name="Wincker P."/>
            <person name="D'Hont A."/>
            <person name="Scarpelli C."/>
            <person name="Weissenbach J."/>
            <person name="Salanoubat M."/>
            <person name="Quetier F."/>
            <person name="Yu Y."/>
            <person name="Kim H.R."/>
            <person name="Rambo T."/>
            <person name="Currie J."/>
            <person name="Collura K."/>
            <person name="Luo M."/>
            <person name="Yang T."/>
            <person name="Ammiraju J.S.S."/>
            <person name="Engler F."/>
            <person name="Soderlund C."/>
            <person name="Wing R.A."/>
            <person name="Palmer L.E."/>
            <person name="de la Bastide M."/>
            <person name="Spiegel L."/>
            <person name="Nascimento L."/>
            <person name="Zutavern T."/>
            <person name="O'Shaughnessy A."/>
            <person name="Dike S."/>
            <person name="Dedhia N."/>
            <person name="Preston R."/>
            <person name="Balija V."/>
            <person name="McCombie W.R."/>
            <person name="Chow T."/>
            <person name="Chen H."/>
            <person name="Chung M."/>
            <person name="Chen C."/>
            <person name="Shaw J."/>
            <person name="Wu H."/>
            <person name="Hsiao K."/>
            <person name="Chao Y."/>
            <person name="Chu M."/>
            <person name="Cheng C."/>
            <person name="Hour A."/>
            <person name="Lee P."/>
            <person name="Lin S."/>
            <person name="Lin Y."/>
            <person name="Liou J."/>
            <person name="Liu S."/>
            <person name="Hsing Y."/>
            <person name="Raghuvanshi S."/>
            <person name="Mohanty A."/>
            <person name="Bharti A.K."/>
            <person name="Gaur A."/>
            <person name="Gupta V."/>
            <person name="Kumar D."/>
            <person name="Ravi V."/>
            <person name="Vij S."/>
            <person name="Kapur A."/>
            <person name="Khurana P."/>
            <person name="Khurana P."/>
            <person name="Khurana J.P."/>
            <person name="Tyagi A.K."/>
            <person name="Gaikwad K."/>
            <person name="Singh A."/>
            <person name="Dalal V."/>
            <person name="Srivastava S."/>
            <person name="Dixit A."/>
            <person name="Pal A.K."/>
            <person name="Ghazi I.A."/>
            <person name="Yadav M."/>
            <person name="Pandit A."/>
            <person name="Bhargava A."/>
            <person name="Sureshbabu K."/>
            <person name="Batra K."/>
            <person name="Sharma T.R."/>
            <person name="Mohapatra T."/>
            <person name="Singh N.K."/>
            <person name="Messing J."/>
            <person name="Nelson A.B."/>
            <person name="Fuks G."/>
            <person name="Kavchok S."/>
            <person name="Keizer G."/>
            <person name="Linton E."/>
            <person name="Llaca V."/>
            <person name="Song R."/>
            <person name="Tanyolac B."/>
            <person name="Young S."/>
            <person name="Ho-Il K."/>
            <person name="Hahn J.H."/>
            <person name="Sangsakoo G."/>
            <person name="Vanavichit A."/>
            <person name="de Mattos Luiz.A.T."/>
            <person name="Zimmer P.D."/>
            <person name="Malone G."/>
            <person name="Dellagostin O."/>
            <person name="de Oliveira A.C."/>
            <person name="Bevan M."/>
            <person name="Bancroft I."/>
            <person name="Minx P."/>
            <person name="Cordum H."/>
            <person name="Wilson R."/>
            <person name="Cheng Z."/>
            <person name="Jin W."/>
            <person name="Jiang J."/>
            <person name="Leong S.A."/>
            <person name="Iwama H."/>
            <person name="Gojobori T."/>
            <person name="Itoh T."/>
            <person name="Niimura Y."/>
            <person name="Fujii Y."/>
            <person name="Habara T."/>
            <person name="Sakai H."/>
            <person name="Sato Y."/>
            <person name="Wilson G."/>
            <person name="Kumar K."/>
            <person name="McCouch S."/>
            <person name="Juretic N."/>
            <person name="Hoen D."/>
            <person name="Wright S."/>
            <person name="Bruskiewich R."/>
            <person name="Bureau T."/>
            <person name="Miyao A."/>
            <person name="Hirochika H."/>
            <person name="Nishikawa T."/>
            <person name="Kadowaki K."/>
            <person name="Sugiura M."/>
            <person name="Burr B."/>
            <person name="Sasaki T."/>
        </authorList>
    </citation>
    <scope>NUCLEOTIDE SEQUENCE [LARGE SCALE GENOMIC DNA]</scope>
    <source>
        <strain evidence="4">cv. Nipponbare</strain>
    </source>
</reference>
<reference evidence="3" key="2">
    <citation type="submission" date="2002-06" db="EMBL/GenBank/DDBJ databases">
        <title>Oryza sativa nipponbare(GA3) genomic DNA, chromosome 6, BAC clone:OJ1001_B06.</title>
        <authorList>
            <person name="Sasaki T."/>
            <person name="Matsumoto T."/>
            <person name="Katayose Y."/>
        </authorList>
    </citation>
    <scope>NUCLEOTIDE SEQUENCE</scope>
</reference>
<feature type="region of interest" description="Disordered" evidence="1">
    <location>
        <begin position="199"/>
        <end position="231"/>
    </location>
</feature>
<evidence type="ECO:0000256" key="1">
    <source>
        <dbReference type="SAM" id="MobiDB-lite"/>
    </source>
</evidence>
<reference evidence="4" key="4">
    <citation type="journal article" date="2008" name="Nucleic Acids Res.">
        <title>The rice annotation project database (RAP-DB): 2008 update.</title>
        <authorList>
            <consortium name="The rice annotation project (RAP)"/>
        </authorList>
    </citation>
    <scope>GENOME REANNOTATION</scope>
    <source>
        <strain evidence="4">cv. Nipponbare</strain>
    </source>
</reference>
<evidence type="ECO:0000313" key="4">
    <source>
        <dbReference type="Proteomes" id="UP000000763"/>
    </source>
</evidence>
<name>Q5Z6N1_ORYSJ</name>
<dbReference type="Proteomes" id="UP000000763">
    <property type="component" value="Chromosome 6"/>
</dbReference>
<feature type="region of interest" description="Disordered" evidence="1">
    <location>
        <begin position="253"/>
        <end position="287"/>
    </location>
</feature>
<reference evidence="2" key="1">
    <citation type="submission" date="2001-05" db="EMBL/GenBank/DDBJ databases">
        <title>Oryza sativa nipponbare(GA3) genomic DNA, chromosome 6, PAC clone:P0528B02.</title>
        <authorList>
            <person name="Sasaki T."/>
            <person name="Matsumoto T."/>
            <person name="Yamamoto K."/>
        </authorList>
    </citation>
    <scope>NUCLEOTIDE SEQUENCE</scope>
</reference>
<evidence type="ECO:0000313" key="3">
    <source>
        <dbReference type="EMBL" id="BAD54388.1"/>
    </source>
</evidence>
<proteinExistence type="predicted"/>
<evidence type="ECO:0000313" key="2">
    <source>
        <dbReference type="EMBL" id="BAD53513.1"/>
    </source>
</evidence>
<gene>
    <name evidence="3" type="ORF">OJ1001_B06.37</name>
    <name evidence="2" type="ORF">P0528B02.9</name>
</gene>
<dbReference type="EMBL" id="AP003575">
    <property type="protein sequence ID" value="BAD53513.1"/>
    <property type="molecule type" value="Genomic_DNA"/>
</dbReference>
<dbReference type="AlphaFoldDB" id="Q5Z6N1"/>